<name>A0A2K3M0M1_TRIPR</name>
<proteinExistence type="predicted"/>
<sequence>MARTKNPGRRSTRVIPQTSSSSTPSSLSPQETFDFSNPQNLEQSNLYDSSEPLDLQPLSQIFPTETFEPIVEPTAEPSENNPSEEETIQLTQNPNPKNDGTITPKPTIVVPSQADTPPIIFKYRKAKSYDSSKIRRSSRIMSGIGTGKKPIIDNIVQVIHDSDSDNTISDSELEKILLEPLTSSKYVPLKHSTASIKKVSTTAVKAPKKKLPRRKRPQDELLEVPLIHPEEEAKFEQYWKVKPVASGRVYDFDEISKGGVDLLKFVVKWNK</sequence>
<accession>A0A2K3M0M1</accession>
<protein>
    <submittedName>
        <fullName evidence="2">Uncharacterized protein</fullName>
    </submittedName>
</protein>
<reference evidence="2 3" key="2">
    <citation type="journal article" date="2017" name="Front. Plant Sci.">
        <title>Gene Classification and Mining of Molecular Markers Useful in Red Clover (Trifolium pratense) Breeding.</title>
        <authorList>
            <person name="Istvanek J."/>
            <person name="Dluhosova J."/>
            <person name="Dluhos P."/>
            <person name="Patkova L."/>
            <person name="Nedelnik J."/>
            <person name="Repkova J."/>
        </authorList>
    </citation>
    <scope>NUCLEOTIDE SEQUENCE [LARGE SCALE GENOMIC DNA]</scope>
    <source>
        <strain evidence="3">cv. Tatra</strain>
        <tissue evidence="2">Young leaves</tissue>
    </source>
</reference>
<dbReference type="AlphaFoldDB" id="A0A2K3M0M1"/>
<feature type="region of interest" description="Disordered" evidence="1">
    <location>
        <begin position="1"/>
        <end position="113"/>
    </location>
</feature>
<evidence type="ECO:0000256" key="1">
    <source>
        <dbReference type="SAM" id="MobiDB-lite"/>
    </source>
</evidence>
<feature type="compositionally biased region" description="Low complexity" evidence="1">
    <location>
        <begin position="16"/>
        <end position="30"/>
    </location>
</feature>
<dbReference type="EMBL" id="ASHM01046101">
    <property type="protein sequence ID" value="PNX84329.1"/>
    <property type="molecule type" value="Genomic_DNA"/>
</dbReference>
<dbReference type="Proteomes" id="UP000236291">
    <property type="component" value="Unassembled WGS sequence"/>
</dbReference>
<organism evidence="2 3">
    <name type="scientific">Trifolium pratense</name>
    <name type="common">Red clover</name>
    <dbReference type="NCBI Taxonomy" id="57577"/>
    <lineage>
        <taxon>Eukaryota</taxon>
        <taxon>Viridiplantae</taxon>
        <taxon>Streptophyta</taxon>
        <taxon>Embryophyta</taxon>
        <taxon>Tracheophyta</taxon>
        <taxon>Spermatophyta</taxon>
        <taxon>Magnoliopsida</taxon>
        <taxon>eudicotyledons</taxon>
        <taxon>Gunneridae</taxon>
        <taxon>Pentapetalae</taxon>
        <taxon>rosids</taxon>
        <taxon>fabids</taxon>
        <taxon>Fabales</taxon>
        <taxon>Fabaceae</taxon>
        <taxon>Papilionoideae</taxon>
        <taxon>50 kb inversion clade</taxon>
        <taxon>NPAAA clade</taxon>
        <taxon>Hologalegina</taxon>
        <taxon>IRL clade</taxon>
        <taxon>Trifolieae</taxon>
        <taxon>Trifolium</taxon>
    </lineage>
</organism>
<evidence type="ECO:0000313" key="2">
    <source>
        <dbReference type="EMBL" id="PNX84329.1"/>
    </source>
</evidence>
<evidence type="ECO:0000313" key="3">
    <source>
        <dbReference type="Proteomes" id="UP000236291"/>
    </source>
</evidence>
<feature type="compositionally biased region" description="Polar residues" evidence="1">
    <location>
        <begin position="31"/>
        <end position="48"/>
    </location>
</feature>
<dbReference type="InterPro" id="IPR018247">
    <property type="entry name" value="EF_Hand_1_Ca_BS"/>
</dbReference>
<comment type="caution">
    <text evidence="2">The sequence shown here is derived from an EMBL/GenBank/DDBJ whole genome shotgun (WGS) entry which is preliminary data.</text>
</comment>
<feature type="compositionally biased region" description="Basic residues" evidence="1">
    <location>
        <begin position="1"/>
        <end position="12"/>
    </location>
</feature>
<gene>
    <name evidence="2" type="ORF">L195_g040388</name>
</gene>
<dbReference type="PROSITE" id="PS00018">
    <property type="entry name" value="EF_HAND_1"/>
    <property type="match status" value="1"/>
</dbReference>
<reference evidence="2 3" key="1">
    <citation type="journal article" date="2014" name="Am. J. Bot.">
        <title>Genome assembly and annotation for red clover (Trifolium pratense; Fabaceae).</title>
        <authorList>
            <person name="Istvanek J."/>
            <person name="Jaros M."/>
            <person name="Krenek A."/>
            <person name="Repkova J."/>
        </authorList>
    </citation>
    <scope>NUCLEOTIDE SEQUENCE [LARGE SCALE GENOMIC DNA]</scope>
    <source>
        <strain evidence="3">cv. Tatra</strain>
        <tissue evidence="2">Young leaves</tissue>
    </source>
</reference>
<feature type="compositionally biased region" description="Polar residues" evidence="1">
    <location>
        <begin position="88"/>
        <end position="101"/>
    </location>
</feature>